<dbReference type="InterPro" id="IPR007867">
    <property type="entry name" value="GMC_OxRtase_C"/>
</dbReference>
<dbReference type="Gene3D" id="3.50.50.60">
    <property type="entry name" value="FAD/NAD(P)-binding domain"/>
    <property type="match status" value="1"/>
</dbReference>
<gene>
    <name evidence="12" type="primary">pdh1_4</name>
    <name evidence="12" type="ORF">A0H81_07269</name>
</gene>
<proteinExistence type="inferred from homology"/>
<feature type="domain" description="Glucose-methanol-choline oxidoreductase N-terminal" evidence="10">
    <location>
        <begin position="167"/>
        <end position="190"/>
    </location>
</feature>
<evidence type="ECO:0000256" key="8">
    <source>
        <dbReference type="PIRSR" id="PIRSR000137-2"/>
    </source>
</evidence>
<comment type="caution">
    <text evidence="12">The sequence shown here is derived from an EMBL/GenBank/DDBJ whole genome shotgun (WGS) entry which is preliminary data.</text>
</comment>
<evidence type="ECO:0000259" key="11">
    <source>
        <dbReference type="PROSITE" id="PS00624"/>
    </source>
</evidence>
<dbReference type="PROSITE" id="PS00624">
    <property type="entry name" value="GMC_OXRED_2"/>
    <property type="match status" value="1"/>
</dbReference>
<feature type="active site" description="Proton donor" evidence="7">
    <location>
        <position position="570"/>
    </location>
</feature>
<evidence type="ECO:0000256" key="1">
    <source>
        <dbReference type="ARBA" id="ARBA00001974"/>
    </source>
</evidence>
<dbReference type="InterPro" id="IPR000172">
    <property type="entry name" value="GMC_OxRdtase_N"/>
</dbReference>
<dbReference type="OrthoDB" id="269227at2759"/>
<keyword evidence="3 9" id="KW-0285">Flavoprotein</keyword>
<feature type="binding site" evidence="8">
    <location>
        <begin position="569"/>
        <end position="570"/>
    </location>
    <ligand>
        <name>FAD</name>
        <dbReference type="ChEBI" id="CHEBI:57692"/>
    </ligand>
</feature>
<dbReference type="SUPFAM" id="SSF51905">
    <property type="entry name" value="FAD/NAD(P)-binding domain"/>
    <property type="match status" value="1"/>
</dbReference>
<dbReference type="EMBL" id="LUGG01000007">
    <property type="protein sequence ID" value="OBZ73035.1"/>
    <property type="molecule type" value="Genomic_DNA"/>
</dbReference>
<dbReference type="STRING" id="5627.A0A1C7M7Z9"/>
<protein>
    <submittedName>
        <fullName evidence="12">Pyranose dehydrogenase 1</fullName>
    </submittedName>
</protein>
<evidence type="ECO:0000256" key="2">
    <source>
        <dbReference type="ARBA" id="ARBA00010790"/>
    </source>
</evidence>
<dbReference type="Proteomes" id="UP000092993">
    <property type="component" value="Unassembled WGS sequence"/>
</dbReference>
<dbReference type="SUPFAM" id="SSF54373">
    <property type="entry name" value="FAD-linked reductases, C-terminal domain"/>
    <property type="match status" value="1"/>
</dbReference>
<dbReference type="PROSITE" id="PS00623">
    <property type="entry name" value="GMC_OXRED_1"/>
    <property type="match status" value="1"/>
</dbReference>
<name>A0A1C7M7Z9_GRIFR</name>
<evidence type="ECO:0000313" key="12">
    <source>
        <dbReference type="EMBL" id="OBZ73035.1"/>
    </source>
</evidence>
<dbReference type="Pfam" id="PF00732">
    <property type="entry name" value="GMC_oxred_N"/>
    <property type="match status" value="1"/>
</dbReference>
<dbReference type="Pfam" id="PF05199">
    <property type="entry name" value="GMC_oxred_C"/>
    <property type="match status" value="1"/>
</dbReference>
<accession>A0A1C7M7Z9</accession>
<sequence>MTLRRQFDLRHDFLNPLVRIANHLVVKWSLIIKFLDIAIRLISNQAQTFSSANRTAVFARLLSSILLGAVVTRGALFTDPSQLSSTKKYDYIVVGAGPGGSVVANRLSENSSVNVLLIEAGISDEGVLPVEVPFLAAQLEPNTPFCWNYTTTPQSGLNGRVVQYPRGKMLGGSSSINFMVWTRGSQDDFNRYAAVSGDSGWSWESLQPYWQKIEKLVAPADNHVITGEIDPSIHGTSGPLDITLPGYPEFPFNLDMNSGNTIGVGWAQYTIGDGSRASSSTAYVEPFLSRANFDVLIQTQVTKVIQTGTQSGTPVFRGVQFAQSSSGPRYALNATTEVILSAGAINSPQILMLSGIGPKSQLSKLGIKTVVDLPVGGNLSDHALLSNQFTVSQPDVIDTITRNSTLANAAVGQWLETKTGVMVDGPGNHIGWIRIPKNDSIFKTQTDPSAGPTSSHFEFLFLPGFVSLNAAAPATGNFMSVFTNVVSPSSRGSVTLASTDPFAFPNINPAFLSTIFDVYTMRYAVKSLQRFVAAPAWSGYVTGQAGDFAGVTTDSEIDAWARSQTDTVWHPVGTASMSPCGSDTGVVNPDLTVKGVIGLRVVDASVLPYVPAAHTQAAVKVAEFEPWLCRAT</sequence>
<dbReference type="PANTHER" id="PTHR11552">
    <property type="entry name" value="GLUCOSE-METHANOL-CHOLINE GMC OXIDOREDUCTASE"/>
    <property type="match status" value="1"/>
</dbReference>
<dbReference type="PANTHER" id="PTHR11552:SF201">
    <property type="entry name" value="GLUCOSE-METHANOL-CHOLINE OXIDOREDUCTASE N-TERMINAL DOMAIN-CONTAINING PROTEIN"/>
    <property type="match status" value="1"/>
</dbReference>
<dbReference type="InterPro" id="IPR036188">
    <property type="entry name" value="FAD/NAD-bd_sf"/>
</dbReference>
<feature type="active site" description="Proton acceptor" evidence="7">
    <location>
        <position position="614"/>
    </location>
</feature>
<evidence type="ECO:0000256" key="3">
    <source>
        <dbReference type="ARBA" id="ARBA00022630"/>
    </source>
</evidence>
<dbReference type="Gene3D" id="3.30.560.10">
    <property type="entry name" value="Glucose Oxidase, domain 3"/>
    <property type="match status" value="1"/>
</dbReference>
<feature type="binding site" evidence="8">
    <location>
        <begin position="177"/>
        <end position="180"/>
    </location>
    <ligand>
        <name>FAD</name>
        <dbReference type="ChEBI" id="CHEBI:57692"/>
    </ligand>
</feature>
<keyword evidence="6" id="KW-0560">Oxidoreductase</keyword>
<reference evidence="12 13" key="1">
    <citation type="submission" date="2016-03" db="EMBL/GenBank/DDBJ databases">
        <title>Whole genome sequencing of Grifola frondosa 9006-11.</title>
        <authorList>
            <person name="Min B."/>
            <person name="Park H."/>
            <person name="Kim J.-G."/>
            <person name="Cho H."/>
            <person name="Oh Y.-L."/>
            <person name="Kong W.-S."/>
            <person name="Choi I.-G."/>
        </authorList>
    </citation>
    <scope>NUCLEOTIDE SEQUENCE [LARGE SCALE GENOMIC DNA]</scope>
    <source>
        <strain evidence="12 13">9006-11</strain>
    </source>
</reference>
<evidence type="ECO:0000256" key="5">
    <source>
        <dbReference type="ARBA" id="ARBA00022827"/>
    </source>
</evidence>
<keyword evidence="5 8" id="KW-0274">FAD</keyword>
<dbReference type="PIRSF" id="PIRSF000137">
    <property type="entry name" value="Alcohol_oxidase"/>
    <property type="match status" value="1"/>
</dbReference>
<organism evidence="12 13">
    <name type="scientific">Grifola frondosa</name>
    <name type="common">Maitake</name>
    <name type="synonym">Polyporus frondosus</name>
    <dbReference type="NCBI Taxonomy" id="5627"/>
    <lineage>
        <taxon>Eukaryota</taxon>
        <taxon>Fungi</taxon>
        <taxon>Dikarya</taxon>
        <taxon>Basidiomycota</taxon>
        <taxon>Agaricomycotina</taxon>
        <taxon>Agaricomycetes</taxon>
        <taxon>Polyporales</taxon>
        <taxon>Grifolaceae</taxon>
        <taxon>Grifola</taxon>
    </lineage>
</organism>
<feature type="binding site" evidence="8">
    <location>
        <position position="301"/>
    </location>
    <ligand>
        <name>FAD</name>
        <dbReference type="ChEBI" id="CHEBI:57692"/>
    </ligand>
</feature>
<dbReference type="AlphaFoldDB" id="A0A1C7M7Z9"/>
<feature type="domain" description="Glucose-methanol-choline oxidoreductase N-terminal" evidence="11">
    <location>
        <begin position="343"/>
        <end position="357"/>
    </location>
</feature>
<comment type="similarity">
    <text evidence="2 9">Belongs to the GMC oxidoreductase family.</text>
</comment>
<keyword evidence="13" id="KW-1185">Reference proteome</keyword>
<dbReference type="GO" id="GO:0050660">
    <property type="term" value="F:flavin adenine dinucleotide binding"/>
    <property type="evidence" value="ECO:0007669"/>
    <property type="project" value="InterPro"/>
</dbReference>
<evidence type="ECO:0000259" key="10">
    <source>
        <dbReference type="PROSITE" id="PS00623"/>
    </source>
</evidence>
<dbReference type="OMA" id="ELPTRNF"/>
<keyword evidence="4" id="KW-0732">Signal</keyword>
<evidence type="ECO:0000256" key="4">
    <source>
        <dbReference type="ARBA" id="ARBA00022729"/>
    </source>
</evidence>
<evidence type="ECO:0000313" key="13">
    <source>
        <dbReference type="Proteomes" id="UP000092993"/>
    </source>
</evidence>
<dbReference type="InterPro" id="IPR012132">
    <property type="entry name" value="GMC_OxRdtase"/>
</dbReference>
<comment type="cofactor">
    <cofactor evidence="1 8">
        <name>FAD</name>
        <dbReference type="ChEBI" id="CHEBI:57692"/>
    </cofactor>
</comment>
<dbReference type="GO" id="GO:0016614">
    <property type="term" value="F:oxidoreductase activity, acting on CH-OH group of donors"/>
    <property type="evidence" value="ECO:0007669"/>
    <property type="project" value="InterPro"/>
</dbReference>
<evidence type="ECO:0000256" key="6">
    <source>
        <dbReference type="ARBA" id="ARBA00023002"/>
    </source>
</evidence>
<evidence type="ECO:0000256" key="9">
    <source>
        <dbReference type="RuleBase" id="RU003968"/>
    </source>
</evidence>
<evidence type="ECO:0000256" key="7">
    <source>
        <dbReference type="PIRSR" id="PIRSR000137-1"/>
    </source>
</evidence>